<name>A0A6B3LAM8_9BACT</name>
<evidence type="ECO:0000256" key="1">
    <source>
        <dbReference type="SAM" id="MobiDB-lite"/>
    </source>
</evidence>
<reference evidence="3 4" key="1">
    <citation type="submission" date="2020-12" db="EMBL/GenBank/DDBJ databases">
        <title>Sulforoseuscoccus oceanibium gen. nov., sp. nov., a representative of the phylum Verrucomicrobia with special cytoplasmic membrane, and proposal of Sulforoseuscoccusaceae fam. nov.</title>
        <authorList>
            <person name="Xi F."/>
        </authorList>
    </citation>
    <scope>NUCLEOTIDE SEQUENCE [LARGE SCALE GENOMIC DNA]</scope>
    <source>
        <strain evidence="3 4">T37</strain>
    </source>
</reference>
<sequence>MKPDVERFRQDRLVIQQRVRGFVAAEEGVSTQLAKNLIRAFQDVGQIKELTVSGVEMLEDDIRSGRCSVDQLLIAMLHIDEQTVRDSFVQGRDAVVSLNNLVRISTVDPEDTLVEKSIFYDLALSSIEGAESDRLVKGIKENESLAFRAAVVRSIRFLQNENVLDAVIEEYLEDTRDVVLGGPTGIGFNFRVCDITVHEFHKRYRVGVFGIPGVRVSDSELKRVKELHLNASERRERRHEASIQDMGAESSSEDEAEVGDSRAYLWWGASILLAVLAYLIKMRLSERSPGRD</sequence>
<dbReference type="Proteomes" id="UP000475117">
    <property type="component" value="Chromosome"/>
</dbReference>
<evidence type="ECO:0000256" key="2">
    <source>
        <dbReference type="SAM" id="Phobius"/>
    </source>
</evidence>
<feature type="transmembrane region" description="Helical" evidence="2">
    <location>
        <begin position="264"/>
        <end position="280"/>
    </location>
</feature>
<feature type="compositionally biased region" description="Basic and acidic residues" evidence="1">
    <location>
        <begin position="233"/>
        <end position="242"/>
    </location>
</feature>
<dbReference type="RefSeq" id="WP_164363100.1">
    <property type="nucleotide sequence ID" value="NZ_CP066776.1"/>
</dbReference>
<feature type="region of interest" description="Disordered" evidence="1">
    <location>
        <begin position="233"/>
        <end position="254"/>
    </location>
</feature>
<dbReference type="EMBL" id="CP066776">
    <property type="protein sequence ID" value="QQL45522.1"/>
    <property type="molecule type" value="Genomic_DNA"/>
</dbReference>
<accession>A0A6B3LAM8</accession>
<keyword evidence="4" id="KW-1185">Reference proteome</keyword>
<organism evidence="3 4">
    <name type="scientific">Sulfuriroseicoccus oceanibius</name>
    <dbReference type="NCBI Taxonomy" id="2707525"/>
    <lineage>
        <taxon>Bacteria</taxon>
        <taxon>Pseudomonadati</taxon>
        <taxon>Verrucomicrobiota</taxon>
        <taxon>Verrucomicrobiia</taxon>
        <taxon>Verrucomicrobiales</taxon>
        <taxon>Verrucomicrobiaceae</taxon>
        <taxon>Sulfuriroseicoccus</taxon>
    </lineage>
</organism>
<evidence type="ECO:0000313" key="3">
    <source>
        <dbReference type="EMBL" id="QQL45522.1"/>
    </source>
</evidence>
<gene>
    <name evidence="3" type="ORF">G3M56_002725</name>
</gene>
<keyword evidence="2" id="KW-0472">Membrane</keyword>
<dbReference type="AlphaFoldDB" id="A0A6B3LAM8"/>
<protein>
    <submittedName>
        <fullName evidence="3">Uncharacterized protein</fullName>
    </submittedName>
</protein>
<keyword evidence="2" id="KW-1133">Transmembrane helix</keyword>
<proteinExistence type="predicted"/>
<dbReference type="KEGG" id="soa:G3M56_002725"/>
<evidence type="ECO:0000313" key="4">
    <source>
        <dbReference type="Proteomes" id="UP000475117"/>
    </source>
</evidence>
<keyword evidence="2" id="KW-0812">Transmembrane</keyword>